<proteinExistence type="predicted"/>
<gene>
    <name evidence="3" type="ORF">GCM10009839_85230</name>
</gene>
<feature type="transmembrane region" description="Helical" evidence="2">
    <location>
        <begin position="91"/>
        <end position="124"/>
    </location>
</feature>
<evidence type="ECO:0000256" key="2">
    <source>
        <dbReference type="SAM" id="Phobius"/>
    </source>
</evidence>
<evidence type="ECO:0000256" key="1">
    <source>
        <dbReference type="SAM" id="MobiDB-lite"/>
    </source>
</evidence>
<keyword evidence="4" id="KW-1185">Reference proteome</keyword>
<evidence type="ECO:0000313" key="3">
    <source>
        <dbReference type="EMBL" id="GAA2061224.1"/>
    </source>
</evidence>
<feature type="transmembrane region" description="Helical" evidence="2">
    <location>
        <begin position="61"/>
        <end position="85"/>
    </location>
</feature>
<feature type="compositionally biased region" description="Low complexity" evidence="1">
    <location>
        <begin position="169"/>
        <end position="180"/>
    </location>
</feature>
<accession>A0ABN2VFW5</accession>
<keyword evidence="2" id="KW-0472">Membrane</keyword>
<dbReference type="Pfam" id="PF19609">
    <property type="entry name" value="DUF6114"/>
    <property type="match status" value="1"/>
</dbReference>
<reference evidence="3 4" key="1">
    <citation type="journal article" date="2019" name="Int. J. Syst. Evol. Microbiol.">
        <title>The Global Catalogue of Microorganisms (GCM) 10K type strain sequencing project: providing services to taxonomists for standard genome sequencing and annotation.</title>
        <authorList>
            <consortium name="The Broad Institute Genomics Platform"/>
            <consortium name="The Broad Institute Genome Sequencing Center for Infectious Disease"/>
            <person name="Wu L."/>
            <person name="Ma J."/>
        </authorList>
    </citation>
    <scope>NUCLEOTIDE SEQUENCE [LARGE SCALE GENOMIC DNA]</scope>
    <source>
        <strain evidence="3 4">JCM 16014</strain>
    </source>
</reference>
<dbReference type="Proteomes" id="UP001500751">
    <property type="component" value="Unassembled WGS sequence"/>
</dbReference>
<feature type="region of interest" description="Disordered" evidence="1">
    <location>
        <begin position="221"/>
        <end position="271"/>
    </location>
</feature>
<keyword evidence="2" id="KW-0812">Transmembrane</keyword>
<dbReference type="EMBL" id="BAAAQN010000082">
    <property type="protein sequence ID" value="GAA2061224.1"/>
    <property type="molecule type" value="Genomic_DNA"/>
</dbReference>
<protein>
    <submittedName>
        <fullName evidence="3">Uncharacterized protein</fullName>
    </submittedName>
</protein>
<feature type="transmembrane region" description="Helical" evidence="2">
    <location>
        <begin position="29"/>
        <end position="49"/>
    </location>
</feature>
<evidence type="ECO:0000313" key="4">
    <source>
        <dbReference type="Proteomes" id="UP001500751"/>
    </source>
</evidence>
<keyword evidence="2" id="KW-1133">Transmembrane helix</keyword>
<feature type="compositionally biased region" description="Low complexity" evidence="1">
    <location>
        <begin position="229"/>
        <end position="247"/>
    </location>
</feature>
<name>A0ABN2VFW5_9ACTN</name>
<sequence length="271" mass="28201">MDAEFPGAQESAIARGWRAFGYWRRSRPFWAGLWTLLAALELWSIPFLQPLLVQHKLNIKVAGIAGVSTMAITPALIMMAAAMWFAPSYRIFAGVFTLVCALLSMVVSNFGGFLLGMLLGVFGGGLAFSWQPRLTQEQITAQARAEQAYRDALAGDMPPSARAPLGTPGAEDAGFAEFAGSTGPDFAGPAGPGTDGRDALFLPEGESSKLAAGPIAGVAGYSGARGEVAPSLPMPAAADSAPDDSVPAAPPREQQDVVPPLPRAEDTPMGA</sequence>
<dbReference type="InterPro" id="IPR046096">
    <property type="entry name" value="DUF6114"/>
</dbReference>
<feature type="region of interest" description="Disordered" evidence="1">
    <location>
        <begin position="156"/>
        <end position="201"/>
    </location>
</feature>
<dbReference type="RefSeq" id="WP_344671480.1">
    <property type="nucleotide sequence ID" value="NZ_BAAAQN010000082.1"/>
</dbReference>
<comment type="caution">
    <text evidence="3">The sequence shown here is derived from an EMBL/GenBank/DDBJ whole genome shotgun (WGS) entry which is preliminary data.</text>
</comment>
<organism evidence="3 4">
    <name type="scientific">Catenulispora yoronensis</name>
    <dbReference type="NCBI Taxonomy" id="450799"/>
    <lineage>
        <taxon>Bacteria</taxon>
        <taxon>Bacillati</taxon>
        <taxon>Actinomycetota</taxon>
        <taxon>Actinomycetes</taxon>
        <taxon>Catenulisporales</taxon>
        <taxon>Catenulisporaceae</taxon>
        <taxon>Catenulispora</taxon>
    </lineage>
</organism>